<proteinExistence type="predicted"/>
<accession>A0A2P2KYF6</accession>
<dbReference type="EMBL" id="GGEC01030261">
    <property type="protein sequence ID" value="MBX10745.1"/>
    <property type="molecule type" value="Transcribed_RNA"/>
</dbReference>
<reference evidence="1" key="1">
    <citation type="submission" date="2018-02" db="EMBL/GenBank/DDBJ databases">
        <title>Rhizophora mucronata_Transcriptome.</title>
        <authorList>
            <person name="Meera S.P."/>
            <person name="Sreeshan A."/>
            <person name="Augustine A."/>
        </authorList>
    </citation>
    <scope>NUCLEOTIDE SEQUENCE</scope>
    <source>
        <tissue evidence="1">Leaf</tissue>
    </source>
</reference>
<sequence length="56" mass="6452">MHTINYTIIIFHPKLCSLLFNLKTSCIARVCPTPFHSLFPYLGRYCYSCLLSISLP</sequence>
<protein>
    <submittedName>
        <fullName evidence="1">Uncharacterized protein</fullName>
    </submittedName>
</protein>
<organism evidence="1">
    <name type="scientific">Rhizophora mucronata</name>
    <name type="common">Asiatic mangrove</name>
    <dbReference type="NCBI Taxonomy" id="61149"/>
    <lineage>
        <taxon>Eukaryota</taxon>
        <taxon>Viridiplantae</taxon>
        <taxon>Streptophyta</taxon>
        <taxon>Embryophyta</taxon>
        <taxon>Tracheophyta</taxon>
        <taxon>Spermatophyta</taxon>
        <taxon>Magnoliopsida</taxon>
        <taxon>eudicotyledons</taxon>
        <taxon>Gunneridae</taxon>
        <taxon>Pentapetalae</taxon>
        <taxon>rosids</taxon>
        <taxon>fabids</taxon>
        <taxon>Malpighiales</taxon>
        <taxon>Rhizophoraceae</taxon>
        <taxon>Rhizophora</taxon>
    </lineage>
</organism>
<evidence type="ECO:0000313" key="1">
    <source>
        <dbReference type="EMBL" id="MBX10745.1"/>
    </source>
</evidence>
<name>A0A2P2KYF6_RHIMU</name>
<dbReference type="AlphaFoldDB" id="A0A2P2KYF6"/>